<gene>
    <name evidence="3" type="ORF">Tco_1005230</name>
</gene>
<dbReference type="SUPFAM" id="SSF49503">
    <property type="entry name" value="Cupredoxins"/>
    <property type="match status" value="1"/>
</dbReference>
<keyword evidence="4" id="KW-1185">Reference proteome</keyword>
<dbReference type="Pfam" id="PF02298">
    <property type="entry name" value="Cu_bind_like"/>
    <property type="match status" value="1"/>
</dbReference>
<name>A0ABQ5FEK7_9ASTR</name>
<accession>A0ABQ5FEK7</accession>
<sequence length="162" mass="17397">MAMSRTNIVLIATLFVLATSVSATEYIVGDGSGWTLDFDYQAWAQGKQFFVGDKLVFNYPAGKHNVLRVNGTDFQQCTLSSPNGILISGNDVITLSTPGRKWYICGVGKHCELRNMKLIINVESMSPAPSPSTTSGTSSLAMTTKSYSLVAALIGSLLMTFA</sequence>
<proteinExistence type="predicted"/>
<dbReference type="PROSITE" id="PS51485">
    <property type="entry name" value="PHYTOCYANIN"/>
    <property type="match status" value="1"/>
</dbReference>
<dbReference type="Proteomes" id="UP001151760">
    <property type="component" value="Unassembled WGS sequence"/>
</dbReference>
<reference evidence="3" key="2">
    <citation type="submission" date="2022-01" db="EMBL/GenBank/DDBJ databases">
        <authorList>
            <person name="Yamashiro T."/>
            <person name="Shiraishi A."/>
            <person name="Satake H."/>
            <person name="Nakayama K."/>
        </authorList>
    </citation>
    <scope>NUCLEOTIDE SEQUENCE</scope>
</reference>
<evidence type="ECO:0000313" key="4">
    <source>
        <dbReference type="Proteomes" id="UP001151760"/>
    </source>
</evidence>
<evidence type="ECO:0000256" key="1">
    <source>
        <dbReference type="SAM" id="SignalP"/>
    </source>
</evidence>
<dbReference type="InterPro" id="IPR008972">
    <property type="entry name" value="Cupredoxin"/>
</dbReference>
<dbReference type="Gene3D" id="2.60.40.420">
    <property type="entry name" value="Cupredoxins - blue copper proteins"/>
    <property type="match status" value="1"/>
</dbReference>
<dbReference type="PANTHER" id="PTHR33021:SF533">
    <property type="entry name" value="PHYTOCYANIN DOMAIN-CONTAINING PROTEIN"/>
    <property type="match status" value="1"/>
</dbReference>
<dbReference type="PANTHER" id="PTHR33021">
    <property type="entry name" value="BLUE COPPER PROTEIN"/>
    <property type="match status" value="1"/>
</dbReference>
<feature type="domain" description="Phytocyanin" evidence="2">
    <location>
        <begin position="24"/>
        <end position="124"/>
    </location>
</feature>
<dbReference type="CDD" id="cd04216">
    <property type="entry name" value="Phytocyanin"/>
    <property type="match status" value="1"/>
</dbReference>
<dbReference type="EMBL" id="BQNB010017311">
    <property type="protein sequence ID" value="GJT61697.1"/>
    <property type="molecule type" value="Genomic_DNA"/>
</dbReference>
<dbReference type="InterPro" id="IPR003245">
    <property type="entry name" value="Phytocyanin_dom"/>
</dbReference>
<evidence type="ECO:0000259" key="2">
    <source>
        <dbReference type="PROSITE" id="PS51485"/>
    </source>
</evidence>
<keyword evidence="1" id="KW-0732">Signal</keyword>
<evidence type="ECO:0000313" key="3">
    <source>
        <dbReference type="EMBL" id="GJT61697.1"/>
    </source>
</evidence>
<reference evidence="3" key="1">
    <citation type="journal article" date="2022" name="Int. J. Mol. Sci.">
        <title>Draft Genome of Tanacetum Coccineum: Genomic Comparison of Closely Related Tanacetum-Family Plants.</title>
        <authorList>
            <person name="Yamashiro T."/>
            <person name="Shiraishi A."/>
            <person name="Nakayama K."/>
            <person name="Satake H."/>
        </authorList>
    </citation>
    <scope>NUCLEOTIDE SEQUENCE</scope>
</reference>
<feature type="chain" id="PRO_5045198651" evidence="1">
    <location>
        <begin position="24"/>
        <end position="162"/>
    </location>
</feature>
<dbReference type="InterPro" id="IPR039391">
    <property type="entry name" value="Phytocyanin-like"/>
</dbReference>
<protein>
    <submittedName>
        <fullName evidence="3">Cupredoxin</fullName>
    </submittedName>
</protein>
<organism evidence="3 4">
    <name type="scientific">Tanacetum coccineum</name>
    <dbReference type="NCBI Taxonomy" id="301880"/>
    <lineage>
        <taxon>Eukaryota</taxon>
        <taxon>Viridiplantae</taxon>
        <taxon>Streptophyta</taxon>
        <taxon>Embryophyta</taxon>
        <taxon>Tracheophyta</taxon>
        <taxon>Spermatophyta</taxon>
        <taxon>Magnoliopsida</taxon>
        <taxon>eudicotyledons</taxon>
        <taxon>Gunneridae</taxon>
        <taxon>Pentapetalae</taxon>
        <taxon>asterids</taxon>
        <taxon>campanulids</taxon>
        <taxon>Asterales</taxon>
        <taxon>Asteraceae</taxon>
        <taxon>Asteroideae</taxon>
        <taxon>Anthemideae</taxon>
        <taxon>Anthemidinae</taxon>
        <taxon>Tanacetum</taxon>
    </lineage>
</organism>
<comment type="caution">
    <text evidence="3">The sequence shown here is derived from an EMBL/GenBank/DDBJ whole genome shotgun (WGS) entry which is preliminary data.</text>
</comment>
<feature type="signal peptide" evidence="1">
    <location>
        <begin position="1"/>
        <end position="23"/>
    </location>
</feature>